<proteinExistence type="predicted"/>
<protein>
    <recommendedName>
        <fullName evidence="4">DUF4386 domain-containing protein</fullName>
    </recommendedName>
</protein>
<feature type="transmembrane region" description="Helical" evidence="1">
    <location>
        <begin position="181"/>
        <end position="204"/>
    </location>
</feature>
<organism evidence="2 3">
    <name type="scientific">Kineococcus glutinatus</name>
    <dbReference type="NCBI Taxonomy" id="1070872"/>
    <lineage>
        <taxon>Bacteria</taxon>
        <taxon>Bacillati</taxon>
        <taxon>Actinomycetota</taxon>
        <taxon>Actinomycetes</taxon>
        <taxon>Kineosporiales</taxon>
        <taxon>Kineosporiaceae</taxon>
        <taxon>Kineococcus</taxon>
    </lineage>
</organism>
<evidence type="ECO:0000313" key="3">
    <source>
        <dbReference type="Proteomes" id="UP001501195"/>
    </source>
</evidence>
<feature type="transmembrane region" description="Helical" evidence="1">
    <location>
        <begin position="23"/>
        <end position="44"/>
    </location>
</feature>
<evidence type="ECO:0000256" key="1">
    <source>
        <dbReference type="SAM" id="Phobius"/>
    </source>
</evidence>
<reference evidence="3" key="1">
    <citation type="journal article" date="2019" name="Int. J. Syst. Evol. Microbiol.">
        <title>The Global Catalogue of Microorganisms (GCM) 10K type strain sequencing project: providing services to taxonomists for standard genome sequencing and annotation.</title>
        <authorList>
            <consortium name="The Broad Institute Genomics Platform"/>
            <consortium name="The Broad Institute Genome Sequencing Center for Infectious Disease"/>
            <person name="Wu L."/>
            <person name="Ma J."/>
        </authorList>
    </citation>
    <scope>NUCLEOTIDE SEQUENCE [LARGE SCALE GENOMIC DNA]</scope>
    <source>
        <strain evidence="3">JCM 18126</strain>
    </source>
</reference>
<dbReference type="Proteomes" id="UP001501195">
    <property type="component" value="Unassembled WGS sequence"/>
</dbReference>
<sequence length="246" mass="25135">MPTTTAPPSAPARREVAAPSRRTAFLAGALYLLTFAASIPALLVLDPVLSDPGYVVGPGADVRVAAGCLLLVTNAFACAGTAVVLHPVVERWSRTLALGFVASRVLEAAIVVVGALGLLVVVMLRREVGGPGAADPEGLVTTAAAFVAVHDTSFQLVPVMAVANALLLGTLVYRSRLVPRVIPLLGLVGAAPLLAASVATVLGANDQFSALSLIALPGIFFWELSFGVYLVVKGFRPSPVAAGRPA</sequence>
<gene>
    <name evidence="2" type="ORF">GCM10023225_15950</name>
</gene>
<dbReference type="EMBL" id="BAABIL010000205">
    <property type="protein sequence ID" value="GAA4975625.1"/>
    <property type="molecule type" value="Genomic_DNA"/>
</dbReference>
<keyword evidence="1" id="KW-0812">Transmembrane</keyword>
<evidence type="ECO:0008006" key="4">
    <source>
        <dbReference type="Google" id="ProtNLM"/>
    </source>
</evidence>
<evidence type="ECO:0000313" key="2">
    <source>
        <dbReference type="EMBL" id="GAA4975625.1"/>
    </source>
</evidence>
<feature type="transmembrane region" description="Helical" evidence="1">
    <location>
        <begin position="210"/>
        <end position="232"/>
    </location>
</feature>
<dbReference type="InterPro" id="IPR025495">
    <property type="entry name" value="DUF4386"/>
</dbReference>
<keyword evidence="1" id="KW-1133">Transmembrane helix</keyword>
<comment type="caution">
    <text evidence="2">The sequence shown here is derived from an EMBL/GenBank/DDBJ whole genome shotgun (WGS) entry which is preliminary data.</text>
</comment>
<keyword evidence="1" id="KW-0472">Membrane</keyword>
<feature type="transmembrane region" description="Helical" evidence="1">
    <location>
        <begin position="156"/>
        <end position="174"/>
    </location>
</feature>
<name>A0ABP9HPC8_9ACTN</name>
<dbReference type="Pfam" id="PF14329">
    <property type="entry name" value="DUF4386"/>
    <property type="match status" value="1"/>
</dbReference>
<accession>A0ABP9HPC8</accession>
<dbReference type="RefSeq" id="WP_345711917.1">
    <property type="nucleotide sequence ID" value="NZ_BAABIL010000205.1"/>
</dbReference>
<keyword evidence="3" id="KW-1185">Reference proteome</keyword>
<feature type="transmembrane region" description="Helical" evidence="1">
    <location>
        <begin position="105"/>
        <end position="124"/>
    </location>
</feature>
<feature type="transmembrane region" description="Helical" evidence="1">
    <location>
        <begin position="64"/>
        <end position="85"/>
    </location>
</feature>